<gene>
    <name evidence="1" type="ORF">Xbud_03793</name>
</gene>
<dbReference type="AlphaFoldDB" id="A0A2D0IKC4"/>
<evidence type="ECO:0000313" key="2">
    <source>
        <dbReference type="Proteomes" id="UP000225833"/>
    </source>
</evidence>
<evidence type="ECO:0000313" key="1">
    <source>
        <dbReference type="EMBL" id="PHM22222.1"/>
    </source>
</evidence>
<reference evidence="1 2" key="1">
    <citation type="journal article" date="2017" name="Nat. Microbiol.">
        <title>Natural product diversity associated with the nematode symbionts Photorhabdus and Xenorhabdus.</title>
        <authorList>
            <person name="Tobias N.J."/>
            <person name="Wolff H."/>
            <person name="Djahanschiri B."/>
            <person name="Grundmann F."/>
            <person name="Kronenwerth M."/>
            <person name="Shi Y.M."/>
            <person name="Simonyi S."/>
            <person name="Grun P."/>
            <person name="Shapiro-Ilan D."/>
            <person name="Pidot S.J."/>
            <person name="Stinear T.P."/>
            <person name="Ebersberger I."/>
            <person name="Bode H.B."/>
        </authorList>
    </citation>
    <scope>NUCLEOTIDE SEQUENCE [LARGE SCALE GENOMIC DNA]</scope>
    <source>
        <strain evidence="1 2">DSM 16342</strain>
    </source>
</reference>
<comment type="caution">
    <text evidence="1">The sequence shown here is derived from an EMBL/GenBank/DDBJ whole genome shotgun (WGS) entry which is preliminary data.</text>
</comment>
<accession>A0A2D0IKC4</accession>
<proteinExistence type="predicted"/>
<dbReference type="Proteomes" id="UP000225833">
    <property type="component" value="Unassembled WGS sequence"/>
</dbReference>
<organism evidence="1 2">
    <name type="scientific">Xenorhabdus budapestensis</name>
    <dbReference type="NCBI Taxonomy" id="290110"/>
    <lineage>
        <taxon>Bacteria</taxon>
        <taxon>Pseudomonadati</taxon>
        <taxon>Pseudomonadota</taxon>
        <taxon>Gammaproteobacteria</taxon>
        <taxon>Enterobacterales</taxon>
        <taxon>Morganellaceae</taxon>
        <taxon>Xenorhabdus</taxon>
    </lineage>
</organism>
<name>A0A2D0IKC4_XENBU</name>
<dbReference type="EMBL" id="NIBS01000074">
    <property type="protein sequence ID" value="PHM22222.1"/>
    <property type="molecule type" value="Genomic_DNA"/>
</dbReference>
<sequence length="91" mass="10153">MATHWVYCDVLAIQSVTGIFWYDFFLAGTRRFSQPDDDENGAAIFIRGIYSEPAVVKSRTNDLRRAGTGVSMDFCEQWFYALDTGAAAISA</sequence>
<protein>
    <submittedName>
        <fullName evidence="1">Uncharacterized protein</fullName>
    </submittedName>
</protein>